<feature type="region of interest" description="Disordered" evidence="7">
    <location>
        <begin position="638"/>
        <end position="686"/>
    </location>
</feature>
<organism evidence="9 10">
    <name type="scientific">Streptomyces axinellae</name>
    <dbReference type="NCBI Taxonomy" id="552788"/>
    <lineage>
        <taxon>Bacteria</taxon>
        <taxon>Bacillati</taxon>
        <taxon>Actinomycetota</taxon>
        <taxon>Actinomycetes</taxon>
        <taxon>Kitasatosporales</taxon>
        <taxon>Streptomycetaceae</taxon>
        <taxon>Streptomyces</taxon>
    </lineage>
</organism>
<dbReference type="InterPro" id="IPR051677">
    <property type="entry name" value="AfsR-DnrI-RedD_regulator"/>
</dbReference>
<dbReference type="PROSITE" id="PS51755">
    <property type="entry name" value="OMPR_PHOB"/>
    <property type="match status" value="1"/>
</dbReference>
<feature type="compositionally biased region" description="Low complexity" evidence="7">
    <location>
        <begin position="675"/>
        <end position="686"/>
    </location>
</feature>
<protein>
    <submittedName>
        <fullName evidence="9">BTAD domain-containing putative transcriptional regulator</fullName>
    </submittedName>
</protein>
<feature type="compositionally biased region" description="Acidic residues" evidence="7">
    <location>
        <begin position="652"/>
        <end position="661"/>
    </location>
</feature>
<evidence type="ECO:0000313" key="10">
    <source>
        <dbReference type="Proteomes" id="UP001501447"/>
    </source>
</evidence>
<comment type="caution">
    <text evidence="9">The sequence shown here is derived from an EMBL/GenBank/DDBJ whole genome shotgun (WGS) entry which is preliminary data.</text>
</comment>
<dbReference type="InterPro" id="IPR011990">
    <property type="entry name" value="TPR-like_helical_dom_sf"/>
</dbReference>
<evidence type="ECO:0000313" key="9">
    <source>
        <dbReference type="EMBL" id="GAA2611656.1"/>
    </source>
</evidence>
<feature type="region of interest" description="Disordered" evidence="7">
    <location>
        <begin position="274"/>
        <end position="294"/>
    </location>
</feature>
<accession>A0ABP6CB56</accession>
<dbReference type="CDD" id="cd15831">
    <property type="entry name" value="BTAD"/>
    <property type="match status" value="1"/>
</dbReference>
<feature type="region of interest" description="Disordered" evidence="7">
    <location>
        <begin position="400"/>
        <end position="454"/>
    </location>
</feature>
<proteinExistence type="inferred from homology"/>
<evidence type="ECO:0000259" key="8">
    <source>
        <dbReference type="PROSITE" id="PS51755"/>
    </source>
</evidence>
<dbReference type="InterPro" id="IPR005158">
    <property type="entry name" value="BTAD"/>
</dbReference>
<evidence type="ECO:0000256" key="7">
    <source>
        <dbReference type="SAM" id="MobiDB-lite"/>
    </source>
</evidence>
<sequence length="796" mass="83591">MGQVERMGPVERMGRVTFGVLGPVVAEGDGAVLALKGPRHRAVLARLLVARRRVVPVARLIDDLWDEPPAGAVGAVQTFVAALRRVLEPDRPPRSPARLLVTEGPGYALRAGPDAVDAWRFETAVGSATSLPPTRALERLREGLELWRGPAYAEFAAEHWARGERSRLAELRLWAAEQHAEALLALGRNAEAVPGLDAHVTEHPWREDAWRLLALALYRSGRQGDALAVLRRARATLADRLGVDPGPRLRRLEADVLAQDPGLDIDVGLGPGLDPGSGTGFEADSEAGLGRSPAPGPAAARLWARAAGDYDRAVGAGARARLESTVGLIRNLAVTGASGLEAAREHRMAAIRVAEAGGDPELTSRVIGAFDVPAIWPRSDDPELARQIVAAAERTLAALAARSADGPQTGEGARSGEGTRSATGPQPGSGARPGSGGRPADHIRAHADGGEGRPVAGPYDAVRCRLLATIAVESRGLRHPRGPQAAREAERLARGLDDPALLAFSLNGAFMQSCARAGLAPRRDEIGAELVALAARHGLVTFEVLGHLIRLQARAALGDFRAADAHSAAADRLAARHELPLVGVFTQWYGALREAASGRRSRAEEAYRAAAARLDTAGMPGVRDGLLPLALLSLRLRLPPPDGTRQTREASEAADEGETAEATDKAEATDRGEMAEAPETAEAAGAAPGLGADLEWGPYRPWAEPFALLRRGEAEAARETLRALPEPPADLLYEALCCLEAAVALELGDRPVLERVHARLLPAAGELAGAGSGMLTLGPVDSWLCAISAGLADGPP</sequence>
<evidence type="ECO:0000256" key="6">
    <source>
        <dbReference type="PROSITE-ProRule" id="PRU01091"/>
    </source>
</evidence>
<dbReference type="PANTHER" id="PTHR35807:SF1">
    <property type="entry name" value="TRANSCRIPTIONAL REGULATOR REDD"/>
    <property type="match status" value="1"/>
</dbReference>
<name>A0ABP6CB56_9ACTN</name>
<dbReference type="Pfam" id="PF03704">
    <property type="entry name" value="BTAD"/>
    <property type="match status" value="1"/>
</dbReference>
<dbReference type="SMART" id="SM01043">
    <property type="entry name" value="BTAD"/>
    <property type="match status" value="1"/>
</dbReference>
<keyword evidence="10" id="KW-1185">Reference proteome</keyword>
<keyword evidence="2" id="KW-0902">Two-component regulatory system</keyword>
<dbReference type="InterPro" id="IPR016032">
    <property type="entry name" value="Sig_transdc_resp-reg_C-effctor"/>
</dbReference>
<feature type="DNA-binding region" description="OmpR/PhoB-type" evidence="6">
    <location>
        <begin position="8"/>
        <end position="111"/>
    </location>
</feature>
<dbReference type="Gene3D" id="1.10.10.10">
    <property type="entry name" value="Winged helix-like DNA-binding domain superfamily/Winged helix DNA-binding domain"/>
    <property type="match status" value="1"/>
</dbReference>
<dbReference type="EMBL" id="BAAARJ010000007">
    <property type="protein sequence ID" value="GAA2611656.1"/>
    <property type="molecule type" value="Genomic_DNA"/>
</dbReference>
<gene>
    <name evidence="9" type="ORF">GCM10009863_26670</name>
</gene>
<keyword evidence="5" id="KW-0804">Transcription</keyword>
<evidence type="ECO:0000256" key="1">
    <source>
        <dbReference type="ARBA" id="ARBA00005820"/>
    </source>
</evidence>
<feature type="compositionally biased region" description="Basic and acidic residues" evidence="7">
    <location>
        <begin position="662"/>
        <end position="674"/>
    </location>
</feature>
<dbReference type="Proteomes" id="UP001501447">
    <property type="component" value="Unassembled WGS sequence"/>
</dbReference>
<dbReference type="SMART" id="SM00862">
    <property type="entry name" value="Trans_reg_C"/>
    <property type="match status" value="1"/>
</dbReference>
<reference evidence="10" key="1">
    <citation type="journal article" date="2019" name="Int. J. Syst. Evol. Microbiol.">
        <title>The Global Catalogue of Microorganisms (GCM) 10K type strain sequencing project: providing services to taxonomists for standard genome sequencing and annotation.</title>
        <authorList>
            <consortium name="The Broad Institute Genomics Platform"/>
            <consortium name="The Broad Institute Genome Sequencing Center for Infectious Disease"/>
            <person name="Wu L."/>
            <person name="Ma J."/>
        </authorList>
    </citation>
    <scope>NUCLEOTIDE SEQUENCE [LARGE SCALE GENOMIC DNA]</scope>
    <source>
        <strain evidence="10">JCM 16373</strain>
    </source>
</reference>
<dbReference type="PANTHER" id="PTHR35807">
    <property type="entry name" value="TRANSCRIPTIONAL REGULATOR REDD-RELATED"/>
    <property type="match status" value="1"/>
</dbReference>
<evidence type="ECO:0000256" key="3">
    <source>
        <dbReference type="ARBA" id="ARBA00023015"/>
    </source>
</evidence>
<dbReference type="InterPro" id="IPR001867">
    <property type="entry name" value="OmpR/PhoB-type_DNA-bd"/>
</dbReference>
<feature type="compositionally biased region" description="Basic and acidic residues" evidence="7">
    <location>
        <begin position="439"/>
        <end position="451"/>
    </location>
</feature>
<dbReference type="Gene3D" id="1.25.40.10">
    <property type="entry name" value="Tetratricopeptide repeat domain"/>
    <property type="match status" value="1"/>
</dbReference>
<dbReference type="Pfam" id="PF00486">
    <property type="entry name" value="Trans_reg_C"/>
    <property type="match status" value="1"/>
</dbReference>
<comment type="similarity">
    <text evidence="1">Belongs to the AfsR/DnrI/RedD regulatory family.</text>
</comment>
<evidence type="ECO:0000256" key="5">
    <source>
        <dbReference type="ARBA" id="ARBA00023163"/>
    </source>
</evidence>
<keyword evidence="4 6" id="KW-0238">DNA-binding</keyword>
<evidence type="ECO:0000256" key="2">
    <source>
        <dbReference type="ARBA" id="ARBA00023012"/>
    </source>
</evidence>
<keyword evidence="3" id="KW-0805">Transcription regulation</keyword>
<dbReference type="InterPro" id="IPR036388">
    <property type="entry name" value="WH-like_DNA-bd_sf"/>
</dbReference>
<evidence type="ECO:0000256" key="4">
    <source>
        <dbReference type="ARBA" id="ARBA00023125"/>
    </source>
</evidence>
<feature type="domain" description="OmpR/PhoB-type" evidence="8">
    <location>
        <begin position="8"/>
        <end position="111"/>
    </location>
</feature>
<dbReference type="SUPFAM" id="SSF46894">
    <property type="entry name" value="C-terminal effector domain of the bipartite response regulators"/>
    <property type="match status" value="1"/>
</dbReference>
<dbReference type="SUPFAM" id="SSF48452">
    <property type="entry name" value="TPR-like"/>
    <property type="match status" value="1"/>
</dbReference>